<keyword evidence="2" id="KW-1185">Reference proteome</keyword>
<evidence type="ECO:0000313" key="1">
    <source>
        <dbReference type="EMBL" id="ROW00019.1"/>
    </source>
</evidence>
<dbReference type="InParanoid" id="A0A423W9J2"/>
<organism evidence="1 2">
    <name type="scientific">Cytospora leucostoma</name>
    <dbReference type="NCBI Taxonomy" id="1230097"/>
    <lineage>
        <taxon>Eukaryota</taxon>
        <taxon>Fungi</taxon>
        <taxon>Dikarya</taxon>
        <taxon>Ascomycota</taxon>
        <taxon>Pezizomycotina</taxon>
        <taxon>Sordariomycetes</taxon>
        <taxon>Sordariomycetidae</taxon>
        <taxon>Diaporthales</taxon>
        <taxon>Cytosporaceae</taxon>
        <taxon>Cytospora</taxon>
    </lineage>
</organism>
<proteinExistence type="predicted"/>
<dbReference type="OrthoDB" id="4588819at2759"/>
<evidence type="ECO:0000313" key="2">
    <source>
        <dbReference type="Proteomes" id="UP000285146"/>
    </source>
</evidence>
<gene>
    <name evidence="1" type="ORF">VPNG_08358</name>
</gene>
<sequence>MIALLAPEIVLYMAASQFMEALSLKNKLKECGVRIAPTVAKDEEVGMVGEHNKYDLQWCFFIVMGGAKVHIRNFCPKVVTWNNRFPIRPHLPREATLTPKAVAEVIRSGHKIDIPSERIEDRSKQDAFQKILVAGQVSWMALQCVVRRCYGLPLTLLEVHTMVHVVCAISMYCFWLKKPQDVHEPEVVSPAGWTDLLALMAQSSFFHEENFSLYALPANTQRSNSSEIFDETWTDKWPKSDSYSGPRWIEPSEIGVTILRPGDALIPGLGYRGGKNVEVSEVDILRWTRAAREINQRSWRIEKPILLDSLLDDLKQTLTRGGNIDDNFRHFMNSMRCLVASTAYLKTKLKLITLCILY</sequence>
<accession>A0A423W9J2</accession>
<protein>
    <submittedName>
        <fullName evidence="1">Uncharacterized protein</fullName>
    </submittedName>
</protein>
<dbReference type="PANTHER" id="PTHR35043">
    <property type="entry name" value="TRANSCRIPTION FACTOR DOMAIN-CONTAINING PROTEIN"/>
    <property type="match status" value="1"/>
</dbReference>
<name>A0A423W9J2_9PEZI</name>
<dbReference type="Proteomes" id="UP000285146">
    <property type="component" value="Unassembled WGS sequence"/>
</dbReference>
<dbReference type="AlphaFoldDB" id="A0A423W9J2"/>
<dbReference type="EMBL" id="LKEB01000057">
    <property type="protein sequence ID" value="ROW00019.1"/>
    <property type="molecule type" value="Genomic_DNA"/>
</dbReference>
<comment type="caution">
    <text evidence="1">The sequence shown here is derived from an EMBL/GenBank/DDBJ whole genome shotgun (WGS) entry which is preliminary data.</text>
</comment>
<dbReference type="PANTHER" id="PTHR35043:SF7">
    <property type="entry name" value="TRANSCRIPTION FACTOR DOMAIN-CONTAINING PROTEIN"/>
    <property type="match status" value="1"/>
</dbReference>
<reference evidence="1 2" key="1">
    <citation type="submission" date="2015-09" db="EMBL/GenBank/DDBJ databases">
        <title>Host preference determinants of Valsa canker pathogens revealed by comparative genomics.</title>
        <authorList>
            <person name="Yin Z."/>
            <person name="Huang L."/>
        </authorList>
    </citation>
    <scope>NUCLEOTIDE SEQUENCE [LARGE SCALE GENOMIC DNA]</scope>
    <source>
        <strain evidence="1 2">SXYLt</strain>
    </source>
</reference>
<dbReference type="STRING" id="1230097.A0A423W9J2"/>